<feature type="active site" description="Proton acceptor" evidence="5">
    <location>
        <position position="256"/>
    </location>
</feature>
<evidence type="ECO:0000256" key="7">
    <source>
        <dbReference type="PIRSR" id="PIRSR604808-3"/>
    </source>
</evidence>
<feature type="binding site" evidence="6">
    <location>
        <position position="159"/>
    </location>
    <ligand>
        <name>Mg(2+)</name>
        <dbReference type="ChEBI" id="CHEBI:18420"/>
        <label>1</label>
    </ligand>
</feature>
<evidence type="ECO:0000256" key="1">
    <source>
        <dbReference type="ARBA" id="ARBA00007092"/>
    </source>
</evidence>
<comment type="cofactor">
    <cofactor evidence="6">
        <name>Mg(2+)</name>
        <dbReference type="ChEBI" id="CHEBI:18420"/>
    </cofactor>
    <cofactor evidence="6">
        <name>Mn(2+)</name>
        <dbReference type="ChEBI" id="CHEBI:29035"/>
    </cofactor>
    <text evidence="6">Probably binds two magnesium or manganese ions per subunit.</text>
</comment>
<dbReference type="GO" id="GO:0003677">
    <property type="term" value="F:DNA binding"/>
    <property type="evidence" value="ECO:0007669"/>
    <property type="project" value="InterPro"/>
</dbReference>
<feature type="site" description="Transition state stabilizer" evidence="7">
    <location>
        <position position="161"/>
    </location>
</feature>
<dbReference type="NCBIfam" id="TIGR00195">
    <property type="entry name" value="exoDNase_III"/>
    <property type="match status" value="1"/>
</dbReference>
<name>A0A0G1U6E7_9BACT</name>
<feature type="binding site" evidence="6">
    <location>
        <position position="48"/>
    </location>
    <ligand>
        <name>Mg(2+)</name>
        <dbReference type="ChEBI" id="CHEBI:18420"/>
        <label>1</label>
    </ligand>
</feature>
<feature type="binding site" evidence="6">
    <location>
        <position position="20"/>
    </location>
    <ligand>
        <name>Mg(2+)</name>
        <dbReference type="ChEBI" id="CHEBI:18420"/>
        <label>1</label>
    </ligand>
</feature>
<keyword evidence="3" id="KW-0378">Hydrolase</keyword>
<dbReference type="GO" id="GO:0006284">
    <property type="term" value="P:base-excision repair"/>
    <property type="evidence" value="ECO:0007669"/>
    <property type="project" value="TreeGrafter"/>
</dbReference>
<keyword evidence="2 6" id="KW-0479">Metal-binding</keyword>
<dbReference type="Gene3D" id="3.60.10.10">
    <property type="entry name" value="Endonuclease/exonuclease/phosphatase"/>
    <property type="match status" value="1"/>
</dbReference>
<dbReference type="SUPFAM" id="SSF56219">
    <property type="entry name" value="DNase I-like"/>
    <property type="match status" value="1"/>
</dbReference>
<feature type="site" description="Important for catalytic activity" evidence="7">
    <location>
        <position position="230"/>
    </location>
</feature>
<dbReference type="Proteomes" id="UP000033882">
    <property type="component" value="Unassembled WGS sequence"/>
</dbReference>
<gene>
    <name evidence="9" type="ORF">UY19_C0011G0024</name>
</gene>
<dbReference type="PROSITE" id="PS51435">
    <property type="entry name" value="AP_NUCLEASE_F1_4"/>
    <property type="match status" value="1"/>
</dbReference>
<dbReference type="InterPro" id="IPR004808">
    <property type="entry name" value="AP_endonuc_1"/>
</dbReference>
<dbReference type="AlphaFoldDB" id="A0A0G1U6E7"/>
<dbReference type="PANTHER" id="PTHR22748">
    <property type="entry name" value="AP ENDONUCLEASE"/>
    <property type="match status" value="1"/>
</dbReference>
<feature type="active site" evidence="5">
    <location>
        <position position="121"/>
    </location>
</feature>
<evidence type="ECO:0000256" key="2">
    <source>
        <dbReference type="ARBA" id="ARBA00022723"/>
    </source>
</evidence>
<evidence type="ECO:0000256" key="5">
    <source>
        <dbReference type="PIRSR" id="PIRSR604808-1"/>
    </source>
</evidence>
<evidence type="ECO:0000256" key="6">
    <source>
        <dbReference type="PIRSR" id="PIRSR604808-2"/>
    </source>
</evidence>
<evidence type="ECO:0000256" key="3">
    <source>
        <dbReference type="ARBA" id="ARBA00022801"/>
    </source>
</evidence>
<comment type="similarity">
    <text evidence="1">Belongs to the DNA repair enzymes AP/ExoA family.</text>
</comment>
<dbReference type="EMBL" id="LCPB01000011">
    <property type="protein sequence ID" value="KKU89619.1"/>
    <property type="molecule type" value="Genomic_DNA"/>
</dbReference>
<sequence length="267" mass="31065">MVDGAKICWFNGYMKIVSWNVNGLRSVYRKGFLDWFKKEKADIVCLQEIKIQEGQIPEEIRMINGYEAYYNTGSRKGYAGVAVYTRQAPKEVTTILGIKRFDEEGRFLRLDYAEFIVIALYMPQGARDKRNMQYKLEVYDALLEYLAKLKNKKVIVIGDLNIAHTELDLARPKQNMNNTMFTPEERGKLDRLIKLEFVDTFRIFNKEGGNYSWWPYFANARERNLGWRIDYMIASKKLGKNIQKAFILPGIKGSDHCPVGAEIKLTK</sequence>
<evidence type="ECO:0000313" key="10">
    <source>
        <dbReference type="Proteomes" id="UP000033882"/>
    </source>
</evidence>
<dbReference type="PANTHER" id="PTHR22748:SF6">
    <property type="entry name" value="DNA-(APURINIC OR APYRIMIDINIC SITE) ENDONUCLEASE"/>
    <property type="match status" value="1"/>
</dbReference>
<feature type="site" description="Interaction with DNA substrate" evidence="7">
    <location>
        <position position="256"/>
    </location>
</feature>
<feature type="active site" description="Proton donor/acceptor" evidence="5">
    <location>
        <position position="159"/>
    </location>
</feature>
<dbReference type="GO" id="GO:0016829">
    <property type="term" value="F:lyase activity"/>
    <property type="evidence" value="ECO:0007669"/>
    <property type="project" value="UniProtKB-KW"/>
</dbReference>
<proteinExistence type="inferred from homology"/>
<dbReference type="InterPro" id="IPR020847">
    <property type="entry name" value="AP_endonuclease_F1_BS"/>
</dbReference>
<dbReference type="InterPro" id="IPR036691">
    <property type="entry name" value="Endo/exonu/phosph_ase_sf"/>
</dbReference>
<keyword evidence="9" id="KW-0456">Lyase</keyword>
<reference evidence="9 10" key="1">
    <citation type="journal article" date="2015" name="Nature">
        <title>rRNA introns, odd ribosomes, and small enigmatic genomes across a large radiation of phyla.</title>
        <authorList>
            <person name="Brown C.T."/>
            <person name="Hug L.A."/>
            <person name="Thomas B.C."/>
            <person name="Sharon I."/>
            <person name="Castelle C.J."/>
            <person name="Singh A."/>
            <person name="Wilkins M.J."/>
            <person name="Williams K.H."/>
            <person name="Banfield J.F."/>
        </authorList>
    </citation>
    <scope>NUCLEOTIDE SEQUENCE [LARGE SCALE GENOMIC DNA]</scope>
</reference>
<dbReference type="InterPro" id="IPR005135">
    <property type="entry name" value="Endo/exonuclease/phosphatase"/>
</dbReference>
<evidence type="ECO:0000313" key="9">
    <source>
        <dbReference type="EMBL" id="KKU89619.1"/>
    </source>
</evidence>
<dbReference type="NCBIfam" id="TIGR00633">
    <property type="entry name" value="xth"/>
    <property type="match status" value="1"/>
</dbReference>
<keyword evidence="4 6" id="KW-0460">Magnesium</keyword>
<dbReference type="GO" id="GO:0008311">
    <property type="term" value="F:double-stranded DNA 3'-5' DNA exonuclease activity"/>
    <property type="evidence" value="ECO:0007669"/>
    <property type="project" value="TreeGrafter"/>
</dbReference>
<organism evidence="9 10">
    <name type="scientific">Candidatus Wolfebacteria bacterium GW2011_GWA2_47_9b</name>
    <dbReference type="NCBI Taxonomy" id="1619005"/>
    <lineage>
        <taxon>Bacteria</taxon>
        <taxon>Candidatus Wolfeibacteriota</taxon>
    </lineage>
</organism>
<comment type="caution">
    <text evidence="9">The sequence shown here is derived from an EMBL/GenBank/DDBJ whole genome shotgun (WGS) entry which is preliminary data.</text>
</comment>
<accession>A0A0G1U6E7</accession>
<feature type="domain" description="Endonuclease/exonuclease/phosphatase" evidence="8">
    <location>
        <begin position="17"/>
        <end position="256"/>
    </location>
</feature>
<feature type="binding site" evidence="6">
    <location>
        <position position="161"/>
    </location>
    <ligand>
        <name>Mg(2+)</name>
        <dbReference type="ChEBI" id="CHEBI:18420"/>
        <label>1</label>
    </ligand>
</feature>
<dbReference type="GO" id="GO:0003906">
    <property type="term" value="F:DNA-(apurinic or apyrimidinic site) endonuclease activity"/>
    <property type="evidence" value="ECO:0007669"/>
    <property type="project" value="TreeGrafter"/>
</dbReference>
<dbReference type="PROSITE" id="PS00726">
    <property type="entry name" value="AP_NUCLEASE_F1_1"/>
    <property type="match status" value="1"/>
</dbReference>
<dbReference type="GO" id="GO:0008081">
    <property type="term" value="F:phosphoric diester hydrolase activity"/>
    <property type="evidence" value="ECO:0007669"/>
    <property type="project" value="TreeGrafter"/>
</dbReference>
<dbReference type="PATRIC" id="fig|1619005.3.peg.666"/>
<dbReference type="Pfam" id="PF03372">
    <property type="entry name" value="Exo_endo_phos"/>
    <property type="match status" value="1"/>
</dbReference>
<keyword evidence="6" id="KW-0464">Manganese</keyword>
<dbReference type="GO" id="GO:0046872">
    <property type="term" value="F:metal ion binding"/>
    <property type="evidence" value="ECO:0007669"/>
    <property type="project" value="UniProtKB-KW"/>
</dbReference>
<protein>
    <submittedName>
        <fullName evidence="9">Putative DNA lyase</fullName>
    </submittedName>
</protein>
<evidence type="ECO:0000256" key="4">
    <source>
        <dbReference type="ARBA" id="ARBA00022842"/>
    </source>
</evidence>
<feature type="binding site" evidence="6">
    <location>
        <position position="255"/>
    </location>
    <ligand>
        <name>Mg(2+)</name>
        <dbReference type="ChEBI" id="CHEBI:18420"/>
        <label>1</label>
    </ligand>
</feature>
<evidence type="ECO:0000259" key="8">
    <source>
        <dbReference type="Pfam" id="PF03372"/>
    </source>
</evidence>
<feature type="binding site" evidence="6">
    <location>
        <position position="256"/>
    </location>
    <ligand>
        <name>Mg(2+)</name>
        <dbReference type="ChEBI" id="CHEBI:18420"/>
        <label>1</label>
    </ligand>
</feature>